<proteinExistence type="predicted"/>
<name>A0A2G9TFE9_TELCI</name>
<keyword evidence="1" id="KW-1133">Transmembrane helix</keyword>
<sequence length="63" mass="7301">GIGWTLNEVALAWIHERVPRDTPPLPDLWFSWFPEVRGAIRITEYIMIILVVNAIVVIVTHQH</sequence>
<accession>A0A2G9TFE9</accession>
<evidence type="ECO:0000313" key="3">
    <source>
        <dbReference type="Proteomes" id="UP000230423"/>
    </source>
</evidence>
<dbReference type="OrthoDB" id="422827at2759"/>
<dbReference type="AlphaFoldDB" id="A0A2G9TFE9"/>
<evidence type="ECO:0000313" key="2">
    <source>
        <dbReference type="EMBL" id="PIO56683.1"/>
    </source>
</evidence>
<gene>
    <name evidence="2" type="ORF">TELCIR_21917</name>
</gene>
<feature type="non-terminal residue" evidence="2">
    <location>
        <position position="1"/>
    </location>
</feature>
<protein>
    <submittedName>
        <fullName evidence="2">Uncharacterized protein</fullName>
    </submittedName>
</protein>
<reference evidence="2 3" key="1">
    <citation type="submission" date="2015-09" db="EMBL/GenBank/DDBJ databases">
        <title>Draft genome of the parasitic nematode Teladorsagia circumcincta isolate WARC Sus (inbred).</title>
        <authorList>
            <person name="Mitreva M."/>
        </authorList>
    </citation>
    <scope>NUCLEOTIDE SEQUENCE [LARGE SCALE GENOMIC DNA]</scope>
    <source>
        <strain evidence="2 3">S</strain>
    </source>
</reference>
<keyword evidence="1" id="KW-0472">Membrane</keyword>
<keyword evidence="3" id="KW-1185">Reference proteome</keyword>
<dbReference type="Proteomes" id="UP000230423">
    <property type="component" value="Unassembled WGS sequence"/>
</dbReference>
<dbReference type="EMBL" id="KZ373669">
    <property type="protein sequence ID" value="PIO56683.1"/>
    <property type="molecule type" value="Genomic_DNA"/>
</dbReference>
<feature type="transmembrane region" description="Helical" evidence="1">
    <location>
        <begin position="38"/>
        <end position="59"/>
    </location>
</feature>
<evidence type="ECO:0000256" key="1">
    <source>
        <dbReference type="SAM" id="Phobius"/>
    </source>
</evidence>
<feature type="non-terminal residue" evidence="2">
    <location>
        <position position="63"/>
    </location>
</feature>
<keyword evidence="1" id="KW-0812">Transmembrane</keyword>
<organism evidence="2 3">
    <name type="scientific">Teladorsagia circumcincta</name>
    <name type="common">Brown stomach worm</name>
    <name type="synonym">Ostertagia circumcincta</name>
    <dbReference type="NCBI Taxonomy" id="45464"/>
    <lineage>
        <taxon>Eukaryota</taxon>
        <taxon>Metazoa</taxon>
        <taxon>Ecdysozoa</taxon>
        <taxon>Nematoda</taxon>
        <taxon>Chromadorea</taxon>
        <taxon>Rhabditida</taxon>
        <taxon>Rhabditina</taxon>
        <taxon>Rhabditomorpha</taxon>
        <taxon>Strongyloidea</taxon>
        <taxon>Trichostrongylidae</taxon>
        <taxon>Teladorsagia</taxon>
    </lineage>
</organism>